<protein>
    <recommendedName>
        <fullName evidence="6">UPAR/Ly6 domain-containing protein</fullName>
    </recommendedName>
</protein>
<evidence type="ECO:0000313" key="4">
    <source>
        <dbReference type="EMBL" id="EMP42415.1"/>
    </source>
</evidence>
<evidence type="ECO:0000313" key="5">
    <source>
        <dbReference type="Proteomes" id="UP000031443"/>
    </source>
</evidence>
<evidence type="ECO:0008006" key="6">
    <source>
        <dbReference type="Google" id="ProtNLM"/>
    </source>
</evidence>
<evidence type="ECO:0000256" key="1">
    <source>
        <dbReference type="ARBA" id="ARBA00004613"/>
    </source>
</evidence>
<dbReference type="AlphaFoldDB" id="M7C2M5"/>
<dbReference type="InterPro" id="IPR045860">
    <property type="entry name" value="Snake_toxin-like_sf"/>
</dbReference>
<dbReference type="PANTHER" id="PTHR20914">
    <property type="entry name" value="LY6/PLAUR DOMAIN-CONTAINING PROTEIN 8"/>
    <property type="match status" value="1"/>
</dbReference>
<comment type="subcellular location">
    <subcellularLocation>
        <location evidence="1">Secreted</location>
    </subcellularLocation>
</comment>
<reference evidence="5" key="1">
    <citation type="journal article" date="2013" name="Nat. Genet.">
        <title>The draft genomes of soft-shell turtle and green sea turtle yield insights into the development and evolution of the turtle-specific body plan.</title>
        <authorList>
            <person name="Wang Z."/>
            <person name="Pascual-Anaya J."/>
            <person name="Zadissa A."/>
            <person name="Li W."/>
            <person name="Niimura Y."/>
            <person name="Huang Z."/>
            <person name="Li C."/>
            <person name="White S."/>
            <person name="Xiong Z."/>
            <person name="Fang D."/>
            <person name="Wang B."/>
            <person name="Ming Y."/>
            <person name="Chen Y."/>
            <person name="Zheng Y."/>
            <person name="Kuraku S."/>
            <person name="Pignatelli M."/>
            <person name="Herrero J."/>
            <person name="Beal K."/>
            <person name="Nozawa M."/>
            <person name="Li Q."/>
            <person name="Wang J."/>
            <person name="Zhang H."/>
            <person name="Yu L."/>
            <person name="Shigenobu S."/>
            <person name="Wang J."/>
            <person name="Liu J."/>
            <person name="Flicek P."/>
            <person name="Searle S."/>
            <person name="Wang J."/>
            <person name="Kuratani S."/>
            <person name="Yin Y."/>
            <person name="Aken B."/>
            <person name="Zhang G."/>
            <person name="Irie N."/>
        </authorList>
    </citation>
    <scope>NUCLEOTIDE SEQUENCE [LARGE SCALE GENOMIC DNA]</scope>
</reference>
<feature type="transmembrane region" description="Helical" evidence="3">
    <location>
        <begin position="236"/>
        <end position="257"/>
    </location>
</feature>
<keyword evidence="3" id="KW-0472">Membrane</keyword>
<dbReference type="CDD" id="cd23572">
    <property type="entry name" value="TFP_LU_ECD_PINLYP_rpt2"/>
    <property type="match status" value="1"/>
</dbReference>
<sequence>MTLVVLGIPETLLVCSWYRGAEAGNATNRILSYAPSATPQKFYGPAHTGRETAPLSANHDPVLSSVMTKALLTFCVLAALQATAAALNGTRTENSGTYQSCANSRQNLTGFLAFYFGATVAVEIQSEICKTDDCNAESTPSRLAISSVRNGLQCPACYAPGFESCESYGALHCTGGANRCGVAIPFAARGCATQAACGIKTLESGVFTYELTNVQCSPAPKAQPSSATRTLAWDPFTLGSIVPWASLFLSALLGLFLC</sequence>
<dbReference type="EMBL" id="KB474078">
    <property type="protein sequence ID" value="EMP42415.1"/>
    <property type="molecule type" value="Genomic_DNA"/>
</dbReference>
<dbReference type="GO" id="GO:0005576">
    <property type="term" value="C:extracellular region"/>
    <property type="evidence" value="ECO:0007669"/>
    <property type="project" value="UniProtKB-SubCell"/>
</dbReference>
<dbReference type="InterPro" id="IPR013783">
    <property type="entry name" value="Ig-like_fold"/>
</dbReference>
<dbReference type="Proteomes" id="UP000031443">
    <property type="component" value="Unassembled WGS sequence"/>
</dbReference>
<evidence type="ECO:0000256" key="2">
    <source>
        <dbReference type="ARBA" id="ARBA00022525"/>
    </source>
</evidence>
<dbReference type="GO" id="GO:0030154">
    <property type="term" value="P:cell differentiation"/>
    <property type="evidence" value="ECO:0007669"/>
    <property type="project" value="UniProtKB-ARBA"/>
</dbReference>
<dbReference type="PANTHER" id="PTHR20914:SF9">
    <property type="entry name" value="COILED, ISOFORM A"/>
    <property type="match status" value="1"/>
</dbReference>
<dbReference type="InterPro" id="IPR050918">
    <property type="entry name" value="CNF-like_PLA2_Inhibitor"/>
</dbReference>
<evidence type="ECO:0000256" key="3">
    <source>
        <dbReference type="SAM" id="Phobius"/>
    </source>
</evidence>
<organism evidence="4 5">
    <name type="scientific">Chelonia mydas</name>
    <name type="common">Green sea-turtle</name>
    <name type="synonym">Chelonia agassizi</name>
    <dbReference type="NCBI Taxonomy" id="8469"/>
    <lineage>
        <taxon>Eukaryota</taxon>
        <taxon>Metazoa</taxon>
        <taxon>Chordata</taxon>
        <taxon>Craniata</taxon>
        <taxon>Vertebrata</taxon>
        <taxon>Euteleostomi</taxon>
        <taxon>Archelosauria</taxon>
        <taxon>Testudinata</taxon>
        <taxon>Testudines</taxon>
        <taxon>Cryptodira</taxon>
        <taxon>Durocryptodira</taxon>
        <taxon>Americhelydia</taxon>
        <taxon>Chelonioidea</taxon>
        <taxon>Cheloniidae</taxon>
        <taxon>Chelonia</taxon>
    </lineage>
</organism>
<keyword evidence="3" id="KW-1133">Transmembrane helix</keyword>
<gene>
    <name evidence="4" type="ORF">UY3_00317</name>
</gene>
<name>M7C2M5_CHEMY</name>
<keyword evidence="3" id="KW-0812">Transmembrane</keyword>
<keyword evidence="5" id="KW-1185">Reference proteome</keyword>
<dbReference type="Gene3D" id="2.10.60.10">
    <property type="entry name" value="CD59"/>
    <property type="match status" value="1"/>
</dbReference>
<dbReference type="Gene3D" id="2.60.40.10">
    <property type="entry name" value="Immunoglobulins"/>
    <property type="match status" value="1"/>
</dbReference>
<dbReference type="SUPFAM" id="SSF57302">
    <property type="entry name" value="Snake toxin-like"/>
    <property type="match status" value="1"/>
</dbReference>
<accession>M7C2M5</accession>
<proteinExistence type="predicted"/>
<keyword evidence="2" id="KW-0964">Secreted</keyword>